<protein>
    <recommendedName>
        <fullName evidence="5">Phage protein</fullName>
    </recommendedName>
</protein>
<dbReference type="Proteomes" id="UP001207687">
    <property type="component" value="Unassembled WGS sequence"/>
</dbReference>
<comment type="caution">
    <text evidence="1">The sequence shown here is derived from an EMBL/GenBank/DDBJ whole genome shotgun (WGS) entry which is preliminary data.</text>
</comment>
<dbReference type="EMBL" id="JAOQNN010000002">
    <property type="protein sequence ID" value="MCW2282173.1"/>
    <property type="molecule type" value="Genomic_DNA"/>
</dbReference>
<evidence type="ECO:0008006" key="5">
    <source>
        <dbReference type="Google" id="ProtNLM"/>
    </source>
</evidence>
<evidence type="ECO:0000313" key="3">
    <source>
        <dbReference type="EMBL" id="MCW2282173.1"/>
    </source>
</evidence>
<organism evidence="1 4">
    <name type="scientific">Lactococcus lactis</name>
    <dbReference type="NCBI Taxonomy" id="1358"/>
    <lineage>
        <taxon>Bacteria</taxon>
        <taxon>Bacillati</taxon>
        <taxon>Bacillota</taxon>
        <taxon>Bacilli</taxon>
        <taxon>Lactobacillales</taxon>
        <taxon>Streptococcaceae</taxon>
        <taxon>Lactococcus</taxon>
    </lineage>
</organism>
<name>A0AAW5TN57_9LACT</name>
<gene>
    <name evidence="1" type="ORF">M2256_001879</name>
    <name evidence="2" type="ORF">M2256_001961</name>
    <name evidence="3" type="ORF">M2256_002695</name>
</gene>
<evidence type="ECO:0000313" key="4">
    <source>
        <dbReference type="Proteomes" id="UP001207687"/>
    </source>
</evidence>
<evidence type="ECO:0000313" key="1">
    <source>
        <dbReference type="EMBL" id="MCW2281421.1"/>
    </source>
</evidence>
<dbReference type="AlphaFoldDB" id="A0AAW5TN57"/>
<sequence length="138" mass="16150">MTVINIDKLIETRKKFIIAGKEVEVIFNDKTTKLISDVHLEVSELIKRSTDIEKLEEVDTKTLEVQKAYVNNIFKEMKQICSKLFDAIVEEGEGERIYNFYDGSTQALATIIRVIDEHNQVYKEQNYQNAKNKYKKKK</sequence>
<evidence type="ECO:0000313" key="2">
    <source>
        <dbReference type="EMBL" id="MCW2281439.1"/>
    </source>
</evidence>
<proteinExistence type="predicted"/>
<dbReference type="EMBL" id="JAOQNN010000002">
    <property type="protein sequence ID" value="MCW2281439.1"/>
    <property type="molecule type" value="Genomic_DNA"/>
</dbReference>
<accession>A0AAW5TN57</accession>
<dbReference type="RefSeq" id="WP_264653974.1">
    <property type="nucleotide sequence ID" value="NZ_JAOQNN010000001.1"/>
</dbReference>
<reference evidence="1" key="1">
    <citation type="submission" date="2023-08" db="EMBL/GenBank/DDBJ databases">
        <title>Genomic analyses of the natural microbiome of Caenorhabditis elegans.</title>
        <authorList>
            <person name="Samuel B."/>
        </authorList>
    </citation>
    <scope>NUCLEOTIDE SEQUENCE</scope>
    <source>
        <strain evidence="1">BIGb0220</strain>
    </source>
</reference>
<dbReference type="EMBL" id="JAOQNN010000001">
    <property type="protein sequence ID" value="MCW2281421.1"/>
    <property type="molecule type" value="Genomic_DNA"/>
</dbReference>